<gene>
    <name evidence="1" type="ORF">GCM10008919_06790</name>
</gene>
<protein>
    <submittedName>
        <fullName evidence="1">Uncharacterized protein</fullName>
    </submittedName>
</protein>
<dbReference type="RefSeq" id="WP_304986316.1">
    <property type="nucleotide sequence ID" value="NZ_BAAACR010000004.1"/>
</dbReference>
<accession>A0ABN0SY55</accession>
<sequence>MIESTMNVDEVKSLFRSEAVAFEYRAGVPLTRATSLFNREAVEYAMTRITGEYGVTYGKYGIGEIQMPYLTEYGFLVAATYHNVEILHGNSCRK</sequence>
<comment type="caution">
    <text evidence="1">The sequence shown here is derived from an EMBL/GenBank/DDBJ whole genome shotgun (WGS) entry which is preliminary data.</text>
</comment>
<dbReference type="Proteomes" id="UP001500399">
    <property type="component" value="Unassembled WGS sequence"/>
</dbReference>
<evidence type="ECO:0000313" key="1">
    <source>
        <dbReference type="EMBL" id="GAA0206189.1"/>
    </source>
</evidence>
<evidence type="ECO:0000313" key="2">
    <source>
        <dbReference type="Proteomes" id="UP001500399"/>
    </source>
</evidence>
<dbReference type="EMBL" id="BAAACR010000004">
    <property type="protein sequence ID" value="GAA0206189.1"/>
    <property type="molecule type" value="Genomic_DNA"/>
</dbReference>
<keyword evidence="2" id="KW-1185">Reference proteome</keyword>
<reference evidence="1 2" key="1">
    <citation type="journal article" date="2019" name="Int. J. Syst. Evol. Microbiol.">
        <title>The Global Catalogue of Microorganisms (GCM) 10K type strain sequencing project: providing services to taxonomists for standard genome sequencing and annotation.</title>
        <authorList>
            <consortium name="The Broad Institute Genomics Platform"/>
            <consortium name="The Broad Institute Genome Sequencing Center for Infectious Disease"/>
            <person name="Wu L."/>
            <person name="Ma J."/>
        </authorList>
    </citation>
    <scope>NUCLEOTIDE SEQUENCE [LARGE SCALE GENOMIC DNA]</scope>
    <source>
        <strain evidence="1 2">JCM 8542</strain>
    </source>
</reference>
<name>A0ABN0SY55_9FIRM</name>
<proteinExistence type="predicted"/>
<organism evidence="1 2">
    <name type="scientific">Selenomonas dianae</name>
    <dbReference type="NCBI Taxonomy" id="135079"/>
    <lineage>
        <taxon>Bacteria</taxon>
        <taxon>Bacillati</taxon>
        <taxon>Bacillota</taxon>
        <taxon>Negativicutes</taxon>
        <taxon>Selenomonadales</taxon>
        <taxon>Selenomonadaceae</taxon>
        <taxon>Selenomonas</taxon>
    </lineage>
</organism>